<reference evidence="2 3" key="1">
    <citation type="submission" date="2015-07" db="EMBL/GenBank/DDBJ databases">
        <title>Whole genome sequence of Herpetosiphon geysericola DSM 7119.</title>
        <authorList>
            <person name="Hemp J."/>
            <person name="Ward L.M."/>
            <person name="Pace L.A."/>
            <person name="Fischer W.W."/>
        </authorList>
    </citation>
    <scope>NUCLEOTIDE SEQUENCE [LARGE SCALE GENOMIC DNA]</scope>
    <source>
        <strain evidence="2 3">DSM 7119</strain>
    </source>
</reference>
<name>A0A0P6Y6H4_9CHLR</name>
<dbReference type="PATRIC" id="fig|70996.4.peg.2550"/>
<protein>
    <submittedName>
        <fullName evidence="2">Uncharacterized protein</fullName>
    </submittedName>
</protein>
<feature type="transmembrane region" description="Helical" evidence="1">
    <location>
        <begin position="16"/>
        <end position="38"/>
    </location>
</feature>
<organism evidence="2 3">
    <name type="scientific">Herpetosiphon geysericola</name>
    <dbReference type="NCBI Taxonomy" id="70996"/>
    <lineage>
        <taxon>Bacteria</taxon>
        <taxon>Bacillati</taxon>
        <taxon>Chloroflexota</taxon>
        <taxon>Chloroflexia</taxon>
        <taxon>Herpetosiphonales</taxon>
        <taxon>Herpetosiphonaceae</taxon>
        <taxon>Herpetosiphon</taxon>
    </lineage>
</organism>
<dbReference type="RefSeq" id="WP_054532373.1">
    <property type="nucleotide sequence ID" value="NZ_LGKP01000002.1"/>
</dbReference>
<dbReference type="OrthoDB" id="33540at200795"/>
<keyword evidence="1" id="KW-0812">Transmembrane</keyword>
<keyword evidence="1" id="KW-0472">Membrane</keyword>
<proteinExistence type="predicted"/>
<comment type="caution">
    <text evidence="2">The sequence shown here is derived from an EMBL/GenBank/DDBJ whole genome shotgun (WGS) entry which is preliminary data.</text>
</comment>
<gene>
    <name evidence="2" type="ORF">SE18_00075</name>
</gene>
<evidence type="ECO:0000313" key="3">
    <source>
        <dbReference type="Proteomes" id="UP000050277"/>
    </source>
</evidence>
<dbReference type="STRING" id="70996.SE18_00075"/>
<sequence>MDDRSAAKARNGLRRWWVWLLSGALIGLGVLVGLLFGLSPVDQAQPSPTNQPTAVALAASPSPKPSATATIVLFPSTTPMATLATQARTALPINQFGPLATLDPELIKPEPTKPAAVPLAVATRDMFANASPLPTVTAIPEPALERHIYLINRDTAGSQVYLNRADPNQLVPIAAIDANSEGLVAILPAQQTLLIPRNRQLIAIDLLSKREHWRSSLAPTLGGMLALDQAKTGIYVLEQGEQHNLWHLSYLALADGRELAPSNDFQFVPDSAPVVTATGQIWFVQQRELYRLDPATNIQTRFGMSYNNQLMGNGQQTELAIFRASNELGLINWATGAERSVRLKQPIKGVIFNSSLALDQTMLLVGSDPNEQAVDIDQQRNYYSVYRLTDGELQTQRFQNSSTLFYPASIADQWLEAPTSVELLFYHSLVYRWNSSTATTESFVAPIEAHTQQIYWLGEVVGSAVAPLGPEFHAIVDPTPTPH</sequence>
<accession>A0A0P6Y6H4</accession>
<evidence type="ECO:0000256" key="1">
    <source>
        <dbReference type="SAM" id="Phobius"/>
    </source>
</evidence>
<keyword evidence="3" id="KW-1185">Reference proteome</keyword>
<keyword evidence="1" id="KW-1133">Transmembrane helix</keyword>
<evidence type="ECO:0000313" key="2">
    <source>
        <dbReference type="EMBL" id="KPL91991.1"/>
    </source>
</evidence>
<dbReference type="AlphaFoldDB" id="A0A0P6Y6H4"/>
<dbReference type="EMBL" id="LGKP01000002">
    <property type="protein sequence ID" value="KPL91991.1"/>
    <property type="molecule type" value="Genomic_DNA"/>
</dbReference>
<dbReference type="Proteomes" id="UP000050277">
    <property type="component" value="Unassembled WGS sequence"/>
</dbReference>